<evidence type="ECO:0000256" key="6">
    <source>
        <dbReference type="ARBA" id="ARBA00022729"/>
    </source>
</evidence>
<dbReference type="GO" id="GO:0005524">
    <property type="term" value="F:ATP binding"/>
    <property type="evidence" value="ECO:0007669"/>
    <property type="project" value="UniProtKB-UniRule"/>
</dbReference>
<feature type="binding site" evidence="13">
    <location>
        <position position="57"/>
    </location>
    <ligand>
        <name>ATP</name>
        <dbReference type="ChEBI" id="CHEBI:30616"/>
    </ligand>
</feature>
<evidence type="ECO:0000256" key="7">
    <source>
        <dbReference type="ARBA" id="ARBA00022741"/>
    </source>
</evidence>
<evidence type="ECO:0000259" key="14">
    <source>
        <dbReference type="PROSITE" id="PS50011"/>
    </source>
</evidence>
<keyword evidence="4" id="KW-0808">Transferase</keyword>
<dbReference type="PROSITE" id="PS00107">
    <property type="entry name" value="PROTEIN_KINASE_ATP"/>
    <property type="match status" value="1"/>
</dbReference>
<dbReference type="FunFam" id="1.10.510.10:FF:000468">
    <property type="entry name" value="PTI1-like tyrosine-protein kinase 3"/>
    <property type="match status" value="1"/>
</dbReference>
<dbReference type="CDD" id="cd14066">
    <property type="entry name" value="STKc_IRAK"/>
    <property type="match status" value="1"/>
</dbReference>
<dbReference type="EMBL" id="PKPP01001937">
    <property type="protein sequence ID" value="PWA78823.1"/>
    <property type="molecule type" value="Genomic_DNA"/>
</dbReference>
<keyword evidence="10" id="KW-1133">Transmembrane helix</keyword>
<comment type="subcellular location">
    <subcellularLocation>
        <location evidence="1">Cell membrane</location>
        <topology evidence="1">Single-pass membrane protein</topology>
    </subcellularLocation>
</comment>
<dbReference type="InterPro" id="IPR008271">
    <property type="entry name" value="Ser/Thr_kinase_AS"/>
</dbReference>
<dbReference type="GO" id="GO:0004674">
    <property type="term" value="F:protein serine/threonine kinase activity"/>
    <property type="evidence" value="ECO:0007669"/>
    <property type="project" value="UniProtKB-KW"/>
</dbReference>
<dbReference type="SUPFAM" id="SSF56112">
    <property type="entry name" value="Protein kinase-like (PK-like)"/>
    <property type="match status" value="1"/>
</dbReference>
<evidence type="ECO:0000256" key="8">
    <source>
        <dbReference type="ARBA" id="ARBA00022777"/>
    </source>
</evidence>
<keyword evidence="2" id="KW-1003">Cell membrane</keyword>
<dbReference type="OrthoDB" id="1890867at2759"/>
<dbReference type="PROSITE" id="PS00108">
    <property type="entry name" value="PROTEIN_KINASE_ST"/>
    <property type="match status" value="1"/>
</dbReference>
<reference evidence="15 16" key="1">
    <citation type="journal article" date="2018" name="Mol. Plant">
        <title>The genome of Artemisia annua provides insight into the evolution of Asteraceae family and artemisinin biosynthesis.</title>
        <authorList>
            <person name="Shen Q."/>
            <person name="Zhang L."/>
            <person name="Liao Z."/>
            <person name="Wang S."/>
            <person name="Yan T."/>
            <person name="Shi P."/>
            <person name="Liu M."/>
            <person name="Fu X."/>
            <person name="Pan Q."/>
            <person name="Wang Y."/>
            <person name="Lv Z."/>
            <person name="Lu X."/>
            <person name="Zhang F."/>
            <person name="Jiang W."/>
            <person name="Ma Y."/>
            <person name="Chen M."/>
            <person name="Hao X."/>
            <person name="Li L."/>
            <person name="Tang Y."/>
            <person name="Lv G."/>
            <person name="Zhou Y."/>
            <person name="Sun X."/>
            <person name="Brodelius P.E."/>
            <person name="Rose J.K.C."/>
            <person name="Tang K."/>
        </authorList>
    </citation>
    <scope>NUCLEOTIDE SEQUENCE [LARGE SCALE GENOMIC DNA]</scope>
    <source>
        <strain evidence="16">cv. Huhao1</strain>
        <tissue evidence="15">Leaf</tissue>
    </source>
</reference>
<dbReference type="GO" id="GO:0004714">
    <property type="term" value="F:transmembrane receptor protein tyrosine kinase activity"/>
    <property type="evidence" value="ECO:0007669"/>
    <property type="project" value="InterPro"/>
</dbReference>
<keyword evidence="12" id="KW-1015">Disulfide bond</keyword>
<keyword evidence="16" id="KW-1185">Reference proteome</keyword>
<dbReference type="GO" id="GO:0009506">
    <property type="term" value="C:plasmodesma"/>
    <property type="evidence" value="ECO:0007669"/>
    <property type="project" value="TreeGrafter"/>
</dbReference>
<dbReference type="PANTHER" id="PTHR27003">
    <property type="entry name" value="OS07G0166700 PROTEIN"/>
    <property type="match status" value="1"/>
</dbReference>
<dbReference type="STRING" id="35608.A0A2U1NZ69"/>
<keyword evidence="3" id="KW-0723">Serine/threonine-protein kinase</keyword>
<evidence type="ECO:0000256" key="9">
    <source>
        <dbReference type="ARBA" id="ARBA00022840"/>
    </source>
</evidence>
<dbReference type="Pfam" id="PF07714">
    <property type="entry name" value="PK_Tyr_Ser-Thr"/>
    <property type="match status" value="1"/>
</dbReference>
<sequence length="610" mass="68622">MLSSRLLQPCRQLTFYEIQLATENFDESLVIGRGGFGKVYKGTINIGANVKSTVAIKRLDSTSNQGASEFWAEVKMLSKLRHCNLVSLIGYCNDGQEMILVYEYMPLGTLEDHLHTRLSCITWVKRLKICIGAARGLDYLHTGTGIEHGVIHRDFKSSNILLHDSWEAKISDFGLSKVSPRNQPSTYVNTLVKGTFGYLDPNYFQTGRLTRKSDVYAFGVVLFEVLCGKRAVDSTLDEEHMGFASWAQDSIKMGRLKQIVDCNMRGTISSKCLRNFGQLANRCLHSDPKQRPTMAQVVVSLESILALQETVYSALRPSGMPIFGRKLLKFILPFNRENSGYLGLERDNSVKEVINNHRLPSIVEEQPSFSYLEADNSKENDSVWAGDDINKSLPSIEGLQVSGEAIPGHEIQACGYAVNGTTCCAFRWVRQLQDGSISYIEGATNPVYIVTADDVDRYIAVEVQPTDGRYRMGKLVKYFANEGQKITCDPIMLGEIQKNFNLGRAKFNLSLWKSSSEIWVPATLEIKSSSYKIKLNGPNGSIIYNEKYTPNTVISLPTEKQFEFSIIDSEGFVRYMQTDYTSTDINCSRDVIVLTMRLFKQRVIDNKRRA</sequence>
<evidence type="ECO:0000256" key="5">
    <source>
        <dbReference type="ARBA" id="ARBA00022692"/>
    </source>
</evidence>
<comment type="caution">
    <text evidence="15">The sequence shown here is derived from an EMBL/GenBank/DDBJ whole genome shotgun (WGS) entry which is preliminary data.</text>
</comment>
<dbReference type="InterPro" id="IPR011009">
    <property type="entry name" value="Kinase-like_dom_sf"/>
</dbReference>
<dbReference type="InterPro" id="IPR045272">
    <property type="entry name" value="ANXUR1/2-like"/>
</dbReference>
<gene>
    <name evidence="15" type="ORF">CTI12_AA211550</name>
</gene>
<dbReference type="InterPro" id="IPR001245">
    <property type="entry name" value="Ser-Thr/Tyr_kinase_cat_dom"/>
</dbReference>
<evidence type="ECO:0000256" key="12">
    <source>
        <dbReference type="ARBA" id="ARBA00023157"/>
    </source>
</evidence>
<evidence type="ECO:0000256" key="1">
    <source>
        <dbReference type="ARBA" id="ARBA00004162"/>
    </source>
</evidence>
<dbReference type="PANTHER" id="PTHR27003:SF408">
    <property type="entry name" value="PROTEIN KINASE DOMAIN-CONTAINING PROTEIN"/>
    <property type="match status" value="1"/>
</dbReference>
<evidence type="ECO:0000313" key="15">
    <source>
        <dbReference type="EMBL" id="PWA78823.1"/>
    </source>
</evidence>
<name>A0A2U1NZ69_ARTAN</name>
<dbReference type="InterPro" id="IPR055474">
    <property type="entry name" value="DUF7046"/>
</dbReference>
<evidence type="ECO:0000256" key="4">
    <source>
        <dbReference type="ARBA" id="ARBA00022679"/>
    </source>
</evidence>
<dbReference type="PROSITE" id="PS50011">
    <property type="entry name" value="PROTEIN_KINASE_DOM"/>
    <property type="match status" value="1"/>
</dbReference>
<dbReference type="Gene3D" id="1.10.510.10">
    <property type="entry name" value="Transferase(Phosphotransferase) domain 1"/>
    <property type="match status" value="1"/>
</dbReference>
<dbReference type="InterPro" id="IPR000719">
    <property type="entry name" value="Prot_kinase_dom"/>
</dbReference>
<evidence type="ECO:0000313" key="16">
    <source>
        <dbReference type="Proteomes" id="UP000245207"/>
    </source>
</evidence>
<dbReference type="Proteomes" id="UP000245207">
    <property type="component" value="Unassembled WGS sequence"/>
</dbReference>
<keyword evidence="6" id="KW-0732">Signal</keyword>
<dbReference type="Gene3D" id="3.30.200.20">
    <property type="entry name" value="Phosphorylase Kinase, domain 1"/>
    <property type="match status" value="1"/>
</dbReference>
<dbReference type="GO" id="GO:0051707">
    <property type="term" value="P:response to other organism"/>
    <property type="evidence" value="ECO:0007669"/>
    <property type="project" value="UniProtKB-ARBA"/>
</dbReference>
<feature type="domain" description="Protein kinase" evidence="14">
    <location>
        <begin position="25"/>
        <end position="305"/>
    </location>
</feature>
<evidence type="ECO:0000256" key="11">
    <source>
        <dbReference type="ARBA" id="ARBA00023136"/>
    </source>
</evidence>
<dbReference type="GO" id="GO:0030246">
    <property type="term" value="F:carbohydrate binding"/>
    <property type="evidence" value="ECO:0007669"/>
    <property type="project" value="UniProtKB-KW"/>
</dbReference>
<keyword evidence="8 15" id="KW-0418">Kinase</keyword>
<keyword evidence="5" id="KW-0812">Transmembrane</keyword>
<protein>
    <submittedName>
        <fullName evidence="15">Protein kinase-like domain, Concanavalin A-like lectin/glucanase domain protein</fullName>
    </submittedName>
</protein>
<evidence type="ECO:0000256" key="13">
    <source>
        <dbReference type="PROSITE-ProRule" id="PRU10141"/>
    </source>
</evidence>
<evidence type="ECO:0000256" key="3">
    <source>
        <dbReference type="ARBA" id="ARBA00022527"/>
    </source>
</evidence>
<dbReference type="AlphaFoldDB" id="A0A2U1NZ69"/>
<evidence type="ECO:0000256" key="2">
    <source>
        <dbReference type="ARBA" id="ARBA00022475"/>
    </source>
</evidence>
<dbReference type="Pfam" id="PF23080">
    <property type="entry name" value="DUF7046"/>
    <property type="match status" value="1"/>
</dbReference>
<dbReference type="GO" id="GO:0005886">
    <property type="term" value="C:plasma membrane"/>
    <property type="evidence" value="ECO:0007669"/>
    <property type="project" value="UniProtKB-SubCell"/>
</dbReference>
<dbReference type="FunFam" id="3.30.200.20:FF:000039">
    <property type="entry name" value="receptor-like protein kinase FERONIA"/>
    <property type="match status" value="1"/>
</dbReference>
<keyword evidence="15" id="KW-0430">Lectin</keyword>
<keyword evidence="11" id="KW-0472">Membrane</keyword>
<proteinExistence type="predicted"/>
<dbReference type="InterPro" id="IPR017441">
    <property type="entry name" value="Protein_kinase_ATP_BS"/>
</dbReference>
<dbReference type="Gene3D" id="2.60.40.2700">
    <property type="match status" value="1"/>
</dbReference>
<organism evidence="15 16">
    <name type="scientific">Artemisia annua</name>
    <name type="common">Sweet wormwood</name>
    <dbReference type="NCBI Taxonomy" id="35608"/>
    <lineage>
        <taxon>Eukaryota</taxon>
        <taxon>Viridiplantae</taxon>
        <taxon>Streptophyta</taxon>
        <taxon>Embryophyta</taxon>
        <taxon>Tracheophyta</taxon>
        <taxon>Spermatophyta</taxon>
        <taxon>Magnoliopsida</taxon>
        <taxon>eudicotyledons</taxon>
        <taxon>Gunneridae</taxon>
        <taxon>Pentapetalae</taxon>
        <taxon>asterids</taxon>
        <taxon>campanulids</taxon>
        <taxon>Asterales</taxon>
        <taxon>Asteraceae</taxon>
        <taxon>Asteroideae</taxon>
        <taxon>Anthemideae</taxon>
        <taxon>Artemisiinae</taxon>
        <taxon>Artemisia</taxon>
    </lineage>
</organism>
<evidence type="ECO:0000256" key="10">
    <source>
        <dbReference type="ARBA" id="ARBA00022989"/>
    </source>
</evidence>
<keyword evidence="7 13" id="KW-0547">Nucleotide-binding</keyword>
<keyword evidence="9 13" id="KW-0067">ATP-binding</keyword>
<accession>A0A2U1NZ69</accession>